<evidence type="ECO:0000256" key="1">
    <source>
        <dbReference type="ARBA" id="ARBA00004141"/>
    </source>
</evidence>
<feature type="transmembrane region" description="Helical" evidence="6">
    <location>
        <begin position="586"/>
        <end position="602"/>
    </location>
</feature>
<evidence type="ECO:0000256" key="4">
    <source>
        <dbReference type="ARBA" id="ARBA00023136"/>
    </source>
</evidence>
<dbReference type="Pfam" id="PF00520">
    <property type="entry name" value="Ion_trans"/>
    <property type="match status" value="1"/>
</dbReference>
<dbReference type="InterPro" id="IPR050927">
    <property type="entry name" value="TRPM"/>
</dbReference>
<dbReference type="Pfam" id="PF25508">
    <property type="entry name" value="TRPM2"/>
    <property type="match status" value="1"/>
</dbReference>
<keyword evidence="2 6" id="KW-0812">Transmembrane</keyword>
<dbReference type="EMBL" id="UYRX01001837">
    <property type="protein sequence ID" value="VDM92249.1"/>
    <property type="molecule type" value="Genomic_DNA"/>
</dbReference>
<evidence type="ECO:0000313" key="9">
    <source>
        <dbReference type="EMBL" id="VDM92249.1"/>
    </source>
</evidence>
<feature type="transmembrane region" description="Helical" evidence="6">
    <location>
        <begin position="547"/>
        <end position="574"/>
    </location>
</feature>
<dbReference type="PANTHER" id="PTHR13800">
    <property type="entry name" value="TRANSIENT RECEPTOR POTENTIAL CATION CHANNEL, SUBFAMILY M, MEMBER 6"/>
    <property type="match status" value="1"/>
</dbReference>
<dbReference type="SUPFAM" id="SSF81324">
    <property type="entry name" value="Voltage-gated potassium channels"/>
    <property type="match status" value="1"/>
</dbReference>
<organism evidence="9 10">
    <name type="scientific">Litomosoides sigmodontis</name>
    <name type="common">Filarial nematode worm</name>
    <dbReference type="NCBI Taxonomy" id="42156"/>
    <lineage>
        <taxon>Eukaryota</taxon>
        <taxon>Metazoa</taxon>
        <taxon>Ecdysozoa</taxon>
        <taxon>Nematoda</taxon>
        <taxon>Chromadorea</taxon>
        <taxon>Rhabditida</taxon>
        <taxon>Spirurina</taxon>
        <taxon>Spiruromorpha</taxon>
        <taxon>Filarioidea</taxon>
        <taxon>Onchocercidae</taxon>
        <taxon>Litomosoides</taxon>
    </lineage>
</organism>
<feature type="non-terminal residue" evidence="9">
    <location>
        <position position="1"/>
    </location>
</feature>
<dbReference type="GO" id="GO:0005261">
    <property type="term" value="F:monoatomic cation channel activity"/>
    <property type="evidence" value="ECO:0007669"/>
    <property type="project" value="TreeGrafter"/>
</dbReference>
<keyword evidence="4 6" id="KW-0472">Membrane</keyword>
<dbReference type="PANTHER" id="PTHR13800:SF44">
    <property type="entry name" value="TRANSIENT RECEPTOR POTENTIAL CHANNEL"/>
    <property type="match status" value="1"/>
</dbReference>
<dbReference type="GO" id="GO:0005886">
    <property type="term" value="C:plasma membrane"/>
    <property type="evidence" value="ECO:0007669"/>
    <property type="project" value="TreeGrafter"/>
</dbReference>
<dbReference type="AlphaFoldDB" id="A0A3P7JUB1"/>
<feature type="transmembrane region" description="Helical" evidence="6">
    <location>
        <begin position="623"/>
        <end position="642"/>
    </location>
</feature>
<feature type="non-terminal residue" evidence="9">
    <location>
        <position position="690"/>
    </location>
</feature>
<evidence type="ECO:0000256" key="6">
    <source>
        <dbReference type="SAM" id="Phobius"/>
    </source>
</evidence>
<feature type="region of interest" description="Disordered" evidence="5">
    <location>
        <begin position="461"/>
        <end position="481"/>
    </location>
</feature>
<dbReference type="GO" id="GO:0030001">
    <property type="term" value="P:metal ion transport"/>
    <property type="evidence" value="ECO:0007669"/>
    <property type="project" value="TreeGrafter"/>
</dbReference>
<evidence type="ECO:0000313" key="10">
    <source>
        <dbReference type="Proteomes" id="UP000277928"/>
    </source>
</evidence>
<evidence type="ECO:0000259" key="7">
    <source>
        <dbReference type="Pfam" id="PF00520"/>
    </source>
</evidence>
<dbReference type="InterPro" id="IPR005821">
    <property type="entry name" value="Ion_trans_dom"/>
</dbReference>
<feature type="domain" description="Ion transport" evidence="7">
    <location>
        <begin position="556"/>
        <end position="689"/>
    </location>
</feature>
<sequence>DKGPPNTLFYVVRDVVKIRDGYRYRLPHIGLAIEKLMGYAYKSSYTSEPFRSKYLFYRNKLKKVRKHNQDSVRDSVASDGFVTPMTNTDNHGTDAVLAGYSGNRALNHHILWRSRRDNPASNFGLMASSKSTPEQGTVIDIENESLCSEAEKCVDDFKYPFSELLVWAVLTKRQEMALCMWQHGEEAMAKALVACRLYKSLAKEAAEDYLEVEICEELKNYARDFRKLSLSLLEHCYHHDDAQTLQLLTYELISWGNETCLSLAVMVNNKQFLAHPCCQILLADLWHGGLRMRSHSNLKMLFGLFCPLTIFLLEFKSREELLLQPQTAAEHENDLNDSSSSSSSSGSGSDSSSDSDFSSIDDIQDNEQDGERRRNSAESTQSMNIVGLFQGRRKRTRPHLKDSCNVMPNGAGAAAPHEIIEIVNVNALAVTNGAGAVFSSPGSHIRNSSISSVQSRVSQQQQAAIASRKTPPKQNSTSRKERFLHRETYASLTNCVCGIMKGKTLQRKFEASDHCSKSAPPSVSKMVTVAGQTIPHMRPIKFRRKLYEFYAAPITTFWSWTITFCVFLCCFTYTLLVRTAIVPTPFEWAVFAYVAVFGLEYLRKFVMSEPESLAQKAKYFFDNTWNLLTTLAVTTYLIGFALRLDVRHESIRACGRVVLACNSALWSIKLLDFISVHPRMGPYITMAGKM</sequence>
<evidence type="ECO:0000256" key="5">
    <source>
        <dbReference type="SAM" id="MobiDB-lite"/>
    </source>
</evidence>
<feature type="region of interest" description="Disordered" evidence="5">
    <location>
        <begin position="329"/>
        <end position="404"/>
    </location>
</feature>
<feature type="domain" description="TRPM-like" evidence="8">
    <location>
        <begin position="139"/>
        <end position="275"/>
    </location>
</feature>
<dbReference type="OrthoDB" id="301415at2759"/>
<proteinExistence type="predicted"/>
<evidence type="ECO:0000256" key="3">
    <source>
        <dbReference type="ARBA" id="ARBA00022989"/>
    </source>
</evidence>
<gene>
    <name evidence="9" type="ORF">NLS_LOCUS9705</name>
</gene>
<dbReference type="Proteomes" id="UP000277928">
    <property type="component" value="Unassembled WGS sequence"/>
</dbReference>
<protein>
    <submittedName>
        <fullName evidence="9">Uncharacterized protein</fullName>
    </submittedName>
</protein>
<keyword evidence="3 6" id="KW-1133">Transmembrane helix</keyword>
<evidence type="ECO:0000256" key="2">
    <source>
        <dbReference type="ARBA" id="ARBA00022692"/>
    </source>
</evidence>
<comment type="subcellular location">
    <subcellularLocation>
        <location evidence="1">Membrane</location>
        <topology evidence="1">Multi-pass membrane protein</topology>
    </subcellularLocation>
</comment>
<evidence type="ECO:0000259" key="8">
    <source>
        <dbReference type="Pfam" id="PF25508"/>
    </source>
</evidence>
<dbReference type="OMA" id="MANGFRS"/>
<keyword evidence="10" id="KW-1185">Reference proteome</keyword>
<name>A0A3P7JUB1_LITSI</name>
<reference evidence="9 10" key="1">
    <citation type="submission" date="2018-08" db="EMBL/GenBank/DDBJ databases">
        <authorList>
            <person name="Laetsch R D."/>
            <person name="Stevens L."/>
            <person name="Kumar S."/>
            <person name="Blaxter L. M."/>
        </authorList>
    </citation>
    <scope>NUCLEOTIDE SEQUENCE [LARGE SCALE GENOMIC DNA]</scope>
</reference>
<accession>A0A3P7JUB1</accession>
<dbReference type="STRING" id="42156.A0A3P7JUB1"/>
<feature type="compositionally biased region" description="Low complexity" evidence="5">
    <location>
        <begin position="337"/>
        <end position="361"/>
    </location>
</feature>
<dbReference type="InterPro" id="IPR057366">
    <property type="entry name" value="TRPM-like"/>
</dbReference>